<dbReference type="RefSeq" id="WP_182410777.1">
    <property type="nucleotide sequence ID" value="NZ_JABXRP010000001.1"/>
</dbReference>
<dbReference type="EMBL" id="JABXRP010000001">
    <property type="protein sequence ID" value="MBA8076595.1"/>
    <property type="molecule type" value="Genomic_DNA"/>
</dbReference>
<dbReference type="Proteomes" id="UP000533461">
    <property type="component" value="Unassembled WGS sequence"/>
</dbReference>
<evidence type="ECO:0000313" key="1">
    <source>
        <dbReference type="EMBL" id="MBA8076595.1"/>
    </source>
</evidence>
<dbReference type="AlphaFoldDB" id="A0A7W3HDB3"/>
<dbReference type="Pfam" id="PF11041">
    <property type="entry name" value="Phage_Wedge1"/>
    <property type="match status" value="1"/>
</dbReference>
<comment type="caution">
    <text evidence="1">The sequence shown here is derived from an EMBL/GenBank/DDBJ whole genome shotgun (WGS) entry which is preliminary data.</text>
</comment>
<sequence length="218" mass="23974">MSKYTERITNYHATKPLFEQHVDLITRPFTDIVKSQANFIREFGLDKAVGVQLDVVGEWVGRGRNVSVPITDVYFSWDTEGLGWDQGSWQGPFDPDSGFTQLSDDVYRMVLKAQIAINTWDGTIGHLEEILETIFAGSGIDMQIIDNQDMSITINAIAINGIANTSAELISVIKAGELNIKAGGVRVKSLNVIDPAHPLFGFDTQSTAIAGYDAGYWS</sequence>
<reference evidence="1 2" key="1">
    <citation type="submission" date="2020-06" db="EMBL/GenBank/DDBJ databases">
        <title>REHAB project genomes.</title>
        <authorList>
            <person name="Shaw L.P."/>
        </authorList>
    </citation>
    <scope>NUCLEOTIDE SEQUENCE [LARGE SCALE GENOMIC DNA]</scope>
    <source>
        <strain evidence="1 2">RHBSTW-00074</strain>
    </source>
</reference>
<protein>
    <submittedName>
        <fullName evidence="1">DUF2612 domain-containing protein</fullName>
    </submittedName>
</protein>
<organism evidence="1 2">
    <name type="scientific">Enterobacter asburiae</name>
    <dbReference type="NCBI Taxonomy" id="61645"/>
    <lineage>
        <taxon>Bacteria</taxon>
        <taxon>Pseudomonadati</taxon>
        <taxon>Pseudomonadota</taxon>
        <taxon>Gammaproteobacteria</taxon>
        <taxon>Enterobacterales</taxon>
        <taxon>Enterobacteriaceae</taxon>
        <taxon>Enterobacter</taxon>
        <taxon>Enterobacter cloacae complex</taxon>
    </lineage>
</organism>
<evidence type="ECO:0000313" key="2">
    <source>
        <dbReference type="Proteomes" id="UP000533461"/>
    </source>
</evidence>
<dbReference type="InterPro" id="IPR021283">
    <property type="entry name" value="Phage_Wedge1"/>
</dbReference>
<gene>
    <name evidence="1" type="ORF">HV056_08510</name>
</gene>
<proteinExistence type="predicted"/>
<name>A0A7W3HDB3_ENTAS</name>
<accession>A0A7W3HDB3</accession>